<dbReference type="Proteomes" id="UP000018817">
    <property type="component" value="Unassembled WGS sequence"/>
</dbReference>
<reference evidence="1 2" key="2">
    <citation type="submission" date="2013-11" db="EMBL/GenBank/DDBJ databases">
        <title>The Genome Sequence of Phytophthora parasitica INRA-310.</title>
        <authorList>
            <consortium name="The Broad Institute Genomics Platform"/>
            <person name="Russ C."/>
            <person name="Tyler B."/>
            <person name="Panabieres F."/>
            <person name="Shan W."/>
            <person name="Tripathy S."/>
            <person name="Grunwald N."/>
            <person name="Machado M."/>
            <person name="Johnson C.S."/>
            <person name="Arredondo F."/>
            <person name="Hong C."/>
            <person name="Coffey M."/>
            <person name="Young S.K."/>
            <person name="Zeng Q."/>
            <person name="Gargeya S."/>
            <person name="Fitzgerald M."/>
            <person name="Abouelleil A."/>
            <person name="Alvarado L."/>
            <person name="Chapman S.B."/>
            <person name="Gainer-Dewar J."/>
            <person name="Goldberg J."/>
            <person name="Griggs A."/>
            <person name="Gujja S."/>
            <person name="Hansen M."/>
            <person name="Howarth C."/>
            <person name="Imamovic A."/>
            <person name="Ireland A."/>
            <person name="Larimer J."/>
            <person name="McCowan C."/>
            <person name="Murphy C."/>
            <person name="Pearson M."/>
            <person name="Poon T.W."/>
            <person name="Priest M."/>
            <person name="Roberts A."/>
            <person name="Saif S."/>
            <person name="Shea T."/>
            <person name="Sykes S."/>
            <person name="Wortman J."/>
            <person name="Nusbaum C."/>
            <person name="Birren B."/>
        </authorList>
    </citation>
    <scope>NUCLEOTIDE SEQUENCE [LARGE SCALE GENOMIC DNA]</scope>
    <source>
        <strain evidence="1 2">INRA-310</strain>
    </source>
</reference>
<name>W2PU88_PHYN3</name>
<reference evidence="2" key="1">
    <citation type="submission" date="2011-12" db="EMBL/GenBank/DDBJ databases">
        <authorList>
            <consortium name="The Broad Institute Genome Sequencing Platform"/>
            <person name="Russ C."/>
            <person name="Tyler B."/>
            <person name="Panabieres F."/>
            <person name="Shan W."/>
            <person name="Tripathy S."/>
            <person name="Grunwald N."/>
            <person name="Machado M."/>
            <person name="Young S.K."/>
            <person name="Zeng Q."/>
            <person name="Gargeya S."/>
            <person name="Fitzgerald M."/>
            <person name="Haas B."/>
            <person name="Abouelleil A."/>
            <person name="Alvarado L."/>
            <person name="Arachchi H.M."/>
            <person name="Berlin A."/>
            <person name="Chapman S.B."/>
            <person name="Gearin G."/>
            <person name="Goldberg J."/>
            <person name="Griggs A."/>
            <person name="Gujja S."/>
            <person name="Hansen M."/>
            <person name="Heiman D."/>
            <person name="Howarth C."/>
            <person name="Larimer J."/>
            <person name="Lui A."/>
            <person name="MacDonald P.J.P."/>
            <person name="McCowen C."/>
            <person name="Montmayeur A."/>
            <person name="Murphy C."/>
            <person name="Neiman D."/>
            <person name="Pearson M."/>
            <person name="Priest M."/>
            <person name="Roberts A."/>
            <person name="Saif S."/>
            <person name="Shea T."/>
            <person name="Sisk P."/>
            <person name="Stolte C."/>
            <person name="Sykes S."/>
            <person name="Wortman J."/>
            <person name="Nusbaum C."/>
            <person name="Birren B."/>
        </authorList>
    </citation>
    <scope>NUCLEOTIDE SEQUENCE [LARGE SCALE GENOMIC DNA]</scope>
    <source>
        <strain evidence="2">INRA-310</strain>
    </source>
</reference>
<dbReference type="EMBL" id="KI669605">
    <property type="protein sequence ID" value="ETN04186.1"/>
    <property type="molecule type" value="Genomic_DNA"/>
</dbReference>
<evidence type="ECO:0000313" key="1">
    <source>
        <dbReference type="EMBL" id="ETN04186.1"/>
    </source>
</evidence>
<evidence type="ECO:0000313" key="2">
    <source>
        <dbReference type="Proteomes" id="UP000018817"/>
    </source>
</evidence>
<proteinExistence type="predicted"/>
<dbReference type="VEuPathDB" id="FungiDB:PPTG_23634"/>
<dbReference type="AlphaFoldDB" id="W2PU88"/>
<organism evidence="1 2">
    <name type="scientific">Phytophthora nicotianae (strain INRA-310)</name>
    <name type="common">Phytophthora parasitica</name>
    <dbReference type="NCBI Taxonomy" id="761204"/>
    <lineage>
        <taxon>Eukaryota</taxon>
        <taxon>Sar</taxon>
        <taxon>Stramenopiles</taxon>
        <taxon>Oomycota</taxon>
        <taxon>Peronosporomycetes</taxon>
        <taxon>Peronosporales</taxon>
        <taxon>Peronosporaceae</taxon>
        <taxon>Phytophthora</taxon>
    </lineage>
</organism>
<accession>W2PU88</accession>
<protein>
    <submittedName>
        <fullName evidence="1">Uncharacterized protein</fullName>
    </submittedName>
</protein>
<dbReference type="RefSeq" id="XP_008910487.1">
    <property type="nucleotide sequence ID" value="XM_008912239.1"/>
</dbReference>
<gene>
    <name evidence="1" type="ORF">PPTG_23634</name>
</gene>
<sequence length="42" mass="4646">MDAPKVKQIHVLVVVPDQQSVSAVAAGEWQLGEMVEETQWPD</sequence>
<dbReference type="GeneID" id="20192233"/>